<name>A0A1Y5U119_9PROT</name>
<evidence type="ECO:0000256" key="3">
    <source>
        <dbReference type="ARBA" id="ARBA00022475"/>
    </source>
</evidence>
<dbReference type="PANTHER" id="PTHR35011:SF4">
    <property type="entry name" value="SLL1102 PROTEIN"/>
    <property type="match status" value="1"/>
</dbReference>
<evidence type="ECO:0000256" key="4">
    <source>
        <dbReference type="ARBA" id="ARBA00022519"/>
    </source>
</evidence>
<dbReference type="InParanoid" id="A0A1Y5U119"/>
<comment type="similarity">
    <text evidence="8 9">Belongs to the TRAP transporter small permease family.</text>
</comment>
<dbReference type="Pfam" id="PF04290">
    <property type="entry name" value="DctQ"/>
    <property type="match status" value="1"/>
</dbReference>
<keyword evidence="2 9" id="KW-0813">Transport</keyword>
<feature type="transmembrane region" description="Helical" evidence="9">
    <location>
        <begin position="91"/>
        <end position="115"/>
    </location>
</feature>
<protein>
    <recommendedName>
        <fullName evidence="9">TRAP transporter small permease protein</fullName>
    </recommendedName>
</protein>
<dbReference type="GO" id="GO:0022857">
    <property type="term" value="F:transmembrane transporter activity"/>
    <property type="evidence" value="ECO:0007669"/>
    <property type="project" value="UniProtKB-UniRule"/>
</dbReference>
<dbReference type="InterPro" id="IPR055348">
    <property type="entry name" value="DctQ"/>
</dbReference>
<keyword evidence="4 9" id="KW-0997">Cell inner membrane</keyword>
<dbReference type="AlphaFoldDB" id="A0A1Y5U119"/>
<accession>A0A1Y5U119</accession>
<dbReference type="Proteomes" id="UP000193200">
    <property type="component" value="Unassembled WGS sequence"/>
</dbReference>
<keyword evidence="3" id="KW-1003">Cell membrane</keyword>
<comment type="subcellular location">
    <subcellularLocation>
        <location evidence="1 9">Cell inner membrane</location>
        <topology evidence="1 9">Multi-pass membrane protein</topology>
    </subcellularLocation>
</comment>
<dbReference type="InterPro" id="IPR007387">
    <property type="entry name" value="TRAP_DctQ"/>
</dbReference>
<evidence type="ECO:0000313" key="12">
    <source>
        <dbReference type="Proteomes" id="UP000193200"/>
    </source>
</evidence>
<dbReference type="OrthoDB" id="9794346at2"/>
<dbReference type="EMBL" id="FWFR01000004">
    <property type="protein sequence ID" value="SLN75907.1"/>
    <property type="molecule type" value="Genomic_DNA"/>
</dbReference>
<evidence type="ECO:0000256" key="2">
    <source>
        <dbReference type="ARBA" id="ARBA00022448"/>
    </source>
</evidence>
<proteinExistence type="inferred from homology"/>
<dbReference type="RefSeq" id="WP_085885329.1">
    <property type="nucleotide sequence ID" value="NZ_FWFR01000004.1"/>
</dbReference>
<organism evidence="11 12">
    <name type="scientific">Oceanibacterium hippocampi</name>
    <dbReference type="NCBI Taxonomy" id="745714"/>
    <lineage>
        <taxon>Bacteria</taxon>
        <taxon>Pseudomonadati</taxon>
        <taxon>Pseudomonadota</taxon>
        <taxon>Alphaproteobacteria</taxon>
        <taxon>Sneathiellales</taxon>
        <taxon>Sneathiellaceae</taxon>
        <taxon>Oceanibacterium</taxon>
    </lineage>
</organism>
<dbReference type="PANTHER" id="PTHR35011">
    <property type="entry name" value="2,3-DIKETO-L-GULONATE TRAP TRANSPORTER SMALL PERMEASE PROTEIN YIAM"/>
    <property type="match status" value="1"/>
</dbReference>
<sequence length="169" mass="19130">MPKPIRVFVKYVDAVNRVVGHFAMYLIFLLIGVLFYSTISKTFFDPSLWTLEMAQFGMAAYYLLGGGYSMQTDSHVRMDLLYGRWSKRTQATVDAVTILFLIFYIGLLLFGGISSTQYALQYGEESYSAWAPKMAPIKIVMCIGIMLMLLQVLATFFRNLAEALGKPIE</sequence>
<keyword evidence="6 9" id="KW-1133">Transmembrane helix</keyword>
<evidence type="ECO:0000256" key="9">
    <source>
        <dbReference type="RuleBase" id="RU369079"/>
    </source>
</evidence>
<feature type="transmembrane region" description="Helical" evidence="9">
    <location>
        <begin position="135"/>
        <end position="157"/>
    </location>
</feature>
<keyword evidence="7 9" id="KW-0472">Membrane</keyword>
<evidence type="ECO:0000256" key="6">
    <source>
        <dbReference type="ARBA" id="ARBA00022989"/>
    </source>
</evidence>
<keyword evidence="5 9" id="KW-0812">Transmembrane</keyword>
<evidence type="ECO:0000256" key="8">
    <source>
        <dbReference type="ARBA" id="ARBA00038436"/>
    </source>
</evidence>
<comment type="function">
    <text evidence="9">Part of the tripartite ATP-independent periplasmic (TRAP) transport system.</text>
</comment>
<gene>
    <name evidence="11" type="ORF">OCH7691_03997</name>
</gene>
<evidence type="ECO:0000313" key="11">
    <source>
        <dbReference type="EMBL" id="SLN75907.1"/>
    </source>
</evidence>
<keyword evidence="12" id="KW-1185">Reference proteome</keyword>
<reference evidence="11 12" key="1">
    <citation type="submission" date="2017-03" db="EMBL/GenBank/DDBJ databases">
        <authorList>
            <person name="Afonso C.L."/>
            <person name="Miller P.J."/>
            <person name="Scott M.A."/>
            <person name="Spackman E."/>
            <person name="Goraichik I."/>
            <person name="Dimitrov K.M."/>
            <person name="Suarez D.L."/>
            <person name="Swayne D.E."/>
        </authorList>
    </citation>
    <scope>NUCLEOTIDE SEQUENCE [LARGE SCALE GENOMIC DNA]</scope>
    <source>
        <strain evidence="11 12">CECT 7691</strain>
    </source>
</reference>
<feature type="transmembrane region" description="Helical" evidence="9">
    <location>
        <begin position="51"/>
        <end position="70"/>
    </location>
</feature>
<evidence type="ECO:0000256" key="1">
    <source>
        <dbReference type="ARBA" id="ARBA00004429"/>
    </source>
</evidence>
<evidence type="ECO:0000259" key="10">
    <source>
        <dbReference type="Pfam" id="PF04290"/>
    </source>
</evidence>
<comment type="subunit">
    <text evidence="9">The complex comprises the extracytoplasmic solute receptor protein and the two transmembrane proteins.</text>
</comment>
<evidence type="ECO:0000256" key="7">
    <source>
        <dbReference type="ARBA" id="ARBA00023136"/>
    </source>
</evidence>
<dbReference type="GO" id="GO:0005886">
    <property type="term" value="C:plasma membrane"/>
    <property type="evidence" value="ECO:0007669"/>
    <property type="project" value="UniProtKB-SubCell"/>
</dbReference>
<evidence type="ECO:0000256" key="5">
    <source>
        <dbReference type="ARBA" id="ARBA00022692"/>
    </source>
</evidence>
<feature type="transmembrane region" description="Helical" evidence="9">
    <location>
        <begin position="21"/>
        <end position="39"/>
    </location>
</feature>
<feature type="domain" description="Tripartite ATP-independent periplasmic transporters DctQ component" evidence="10">
    <location>
        <begin position="30"/>
        <end position="160"/>
    </location>
</feature>